<evidence type="ECO:0000313" key="1">
    <source>
        <dbReference type="EMBL" id="SIQ98259.1"/>
    </source>
</evidence>
<dbReference type="RefSeq" id="WP_076548922.1">
    <property type="nucleotide sequence ID" value="NZ_FTMA01000005.1"/>
</dbReference>
<dbReference type="Gene3D" id="2.60.120.1390">
    <property type="match status" value="1"/>
</dbReference>
<dbReference type="EMBL" id="FTMA01000005">
    <property type="protein sequence ID" value="SIQ98259.1"/>
    <property type="molecule type" value="Genomic_DNA"/>
</dbReference>
<dbReference type="STRING" id="228959.SAMN05421797_10517"/>
<name>A0A1N6X7K0_9FLAO</name>
<keyword evidence="2" id="KW-1185">Reference proteome</keyword>
<evidence type="ECO:0000313" key="2">
    <source>
        <dbReference type="Proteomes" id="UP000186953"/>
    </source>
</evidence>
<accession>A0A1N6X7K0</accession>
<protein>
    <submittedName>
        <fullName evidence="1">Uncharacterized protein</fullName>
    </submittedName>
</protein>
<dbReference type="Proteomes" id="UP000186953">
    <property type="component" value="Unassembled WGS sequence"/>
</dbReference>
<dbReference type="OrthoDB" id="2518538at2"/>
<organism evidence="1 2">
    <name type="scientific">Maribacter ulvicola</name>
    <dbReference type="NCBI Taxonomy" id="228959"/>
    <lineage>
        <taxon>Bacteria</taxon>
        <taxon>Pseudomonadati</taxon>
        <taxon>Bacteroidota</taxon>
        <taxon>Flavobacteriia</taxon>
        <taxon>Flavobacteriales</taxon>
        <taxon>Flavobacteriaceae</taxon>
        <taxon>Maribacter</taxon>
    </lineage>
</organism>
<gene>
    <name evidence="1" type="ORF">SAMN05421797_10517</name>
</gene>
<dbReference type="InterPro" id="IPR021345">
    <property type="entry name" value="DUF2961"/>
</dbReference>
<proteinExistence type="predicted"/>
<dbReference type="AlphaFoldDB" id="A0A1N6X7K0"/>
<sequence length="163" mass="18973">MYWDNAKKLAVSGPFAEFFGNSLGIFKLFETQLFAKARSYNRFIPMPYKSSGRIEIVNQSSEILMFHYKVNFLKVPKQDDDMLYFHSHWRRELNTELEKDFEILPYVEGSSRYIGTHIGVIGNKLYEKIWFGEGEIKVNINGDDEFPTLVSTGTEDYIGSGWE</sequence>
<reference evidence="2" key="1">
    <citation type="submission" date="2017-01" db="EMBL/GenBank/DDBJ databases">
        <authorList>
            <person name="Varghese N."/>
            <person name="Submissions S."/>
        </authorList>
    </citation>
    <scope>NUCLEOTIDE SEQUENCE [LARGE SCALE GENOMIC DNA]</scope>
    <source>
        <strain evidence="2">DSM 15366</strain>
    </source>
</reference>
<dbReference type="Pfam" id="PF11175">
    <property type="entry name" value="DUF2961"/>
    <property type="match status" value="1"/>
</dbReference>